<accession>A0AAU9PMR6</accession>
<proteinExistence type="predicted"/>
<organism evidence="2 3">
    <name type="scientific">Lactuca virosa</name>
    <dbReference type="NCBI Taxonomy" id="75947"/>
    <lineage>
        <taxon>Eukaryota</taxon>
        <taxon>Viridiplantae</taxon>
        <taxon>Streptophyta</taxon>
        <taxon>Embryophyta</taxon>
        <taxon>Tracheophyta</taxon>
        <taxon>Spermatophyta</taxon>
        <taxon>Magnoliopsida</taxon>
        <taxon>eudicotyledons</taxon>
        <taxon>Gunneridae</taxon>
        <taxon>Pentapetalae</taxon>
        <taxon>asterids</taxon>
        <taxon>campanulids</taxon>
        <taxon>Asterales</taxon>
        <taxon>Asteraceae</taxon>
        <taxon>Cichorioideae</taxon>
        <taxon>Cichorieae</taxon>
        <taxon>Lactucinae</taxon>
        <taxon>Lactuca</taxon>
    </lineage>
</organism>
<feature type="compositionally biased region" description="Polar residues" evidence="1">
    <location>
        <begin position="203"/>
        <end position="216"/>
    </location>
</feature>
<comment type="caution">
    <text evidence="2">The sequence shown here is derived from an EMBL/GenBank/DDBJ whole genome shotgun (WGS) entry which is preliminary data.</text>
</comment>
<reference evidence="2 3" key="1">
    <citation type="submission" date="2022-01" db="EMBL/GenBank/DDBJ databases">
        <authorList>
            <person name="Xiong W."/>
            <person name="Schranz E."/>
        </authorList>
    </citation>
    <scope>NUCLEOTIDE SEQUENCE [LARGE SCALE GENOMIC DNA]</scope>
</reference>
<feature type="compositionally biased region" description="Basic and acidic residues" evidence="1">
    <location>
        <begin position="218"/>
        <end position="229"/>
    </location>
</feature>
<sequence>MFADEKVPCNLFFVGGMKIVLKFSHHVAAENFLKAYYNWNKWFKWLDYGITEDHGFNRLVWIKIHGLPIHLRLNENVAAIASNFSEVLEVDGHNWHTPDLSNANARILSTNQRFINSEINCSYYGKTFKVGLVECGDAWDPISSYYERETQKQEEENNELKYDEEIKDQFSSDYDNHGIADTYINDLEEGEIVADSGVSPASMNTAYIRSGDNTINNEDDRSRRKLEPK</sequence>
<dbReference type="Proteomes" id="UP001157418">
    <property type="component" value="Unassembled WGS sequence"/>
</dbReference>
<gene>
    <name evidence="2" type="ORF">LVIROSA_LOCUS36738</name>
</gene>
<evidence type="ECO:0008006" key="4">
    <source>
        <dbReference type="Google" id="ProtNLM"/>
    </source>
</evidence>
<feature type="region of interest" description="Disordered" evidence="1">
    <location>
        <begin position="203"/>
        <end position="229"/>
    </location>
</feature>
<keyword evidence="3" id="KW-1185">Reference proteome</keyword>
<dbReference type="EMBL" id="CAKMRJ010005745">
    <property type="protein sequence ID" value="CAH1451377.1"/>
    <property type="molecule type" value="Genomic_DNA"/>
</dbReference>
<evidence type="ECO:0000313" key="2">
    <source>
        <dbReference type="EMBL" id="CAH1451377.1"/>
    </source>
</evidence>
<evidence type="ECO:0000313" key="3">
    <source>
        <dbReference type="Proteomes" id="UP001157418"/>
    </source>
</evidence>
<name>A0AAU9PMR6_9ASTR</name>
<protein>
    <recommendedName>
        <fullName evidence="4">DUF4283 domain-containing protein</fullName>
    </recommendedName>
</protein>
<evidence type="ECO:0000256" key="1">
    <source>
        <dbReference type="SAM" id="MobiDB-lite"/>
    </source>
</evidence>
<dbReference type="AlphaFoldDB" id="A0AAU9PMR6"/>